<reference evidence="2 3" key="1">
    <citation type="submission" date="2019-03" db="EMBL/GenBank/DDBJ databases">
        <authorList>
            <person name="Che Y."/>
            <person name="Zhou L."/>
        </authorList>
    </citation>
    <scope>NUCLEOTIDE SEQUENCE [LARGE SCALE GENOMIC DNA]</scope>
    <source>
        <strain evidence="2 3">AIFJ1607</strain>
    </source>
</reference>
<dbReference type="KEGG" id="aio:EXH44_07200"/>
<proteinExistence type="predicted"/>
<keyword evidence="1" id="KW-0812">Transmembrane</keyword>
<accession>A0A4P7CJ73</accession>
<dbReference type="AlphaFoldDB" id="A0A4P7CJ73"/>
<evidence type="ECO:0000313" key="2">
    <source>
        <dbReference type="EMBL" id="QBQ64024.1"/>
    </source>
</evidence>
<sequence length="104" mass="12043">MLKYLSKRLFTLSIIALFIAAPLAFSASYSPFRDIVDIIDITGCETLELCEQLYEKPFTIFLKYDLPVIFGFIFFCLLVLYFLSKGANQLFNILRAIWKDKSSH</sequence>
<dbReference type="EMBL" id="CP038145">
    <property type="protein sequence ID" value="QBQ64024.1"/>
    <property type="molecule type" value="Genomic_DNA"/>
</dbReference>
<gene>
    <name evidence="2" type="ORF">EXH44_07200</name>
</gene>
<dbReference type="RefSeq" id="WP_162856864.1">
    <property type="nucleotide sequence ID" value="NZ_CP038145.1"/>
</dbReference>
<keyword evidence="1" id="KW-0472">Membrane</keyword>
<dbReference type="Proteomes" id="UP000294444">
    <property type="component" value="Chromosome"/>
</dbReference>
<protein>
    <submittedName>
        <fullName evidence="2">Uncharacterized protein</fullName>
    </submittedName>
</protein>
<name>A0A4P7CJ73_9PAST</name>
<evidence type="ECO:0000256" key="1">
    <source>
        <dbReference type="SAM" id="Phobius"/>
    </source>
</evidence>
<keyword evidence="1" id="KW-1133">Transmembrane helix</keyword>
<feature type="transmembrane region" description="Helical" evidence="1">
    <location>
        <begin position="66"/>
        <end position="83"/>
    </location>
</feature>
<organism evidence="2 3">
    <name type="scientific">Actinobacillus indolicus</name>
    <dbReference type="NCBI Taxonomy" id="51049"/>
    <lineage>
        <taxon>Bacteria</taxon>
        <taxon>Pseudomonadati</taxon>
        <taxon>Pseudomonadota</taxon>
        <taxon>Gammaproteobacteria</taxon>
        <taxon>Pasteurellales</taxon>
        <taxon>Pasteurellaceae</taxon>
        <taxon>Actinobacillus</taxon>
    </lineage>
</organism>
<keyword evidence="3" id="KW-1185">Reference proteome</keyword>
<evidence type="ECO:0000313" key="3">
    <source>
        <dbReference type="Proteomes" id="UP000294444"/>
    </source>
</evidence>